<protein>
    <submittedName>
        <fullName evidence="1">Uncharacterized protein</fullName>
    </submittedName>
</protein>
<dbReference type="Gene3D" id="3.30.70.1120">
    <property type="entry name" value="TT1725-like"/>
    <property type="match status" value="1"/>
</dbReference>
<dbReference type="InterPro" id="IPR007546">
    <property type="entry name" value="DUF503"/>
</dbReference>
<dbReference type="SUPFAM" id="SSF103007">
    <property type="entry name" value="Hypothetical protein TT1725"/>
    <property type="match status" value="1"/>
</dbReference>
<evidence type="ECO:0000313" key="2">
    <source>
        <dbReference type="Proteomes" id="UP000366051"/>
    </source>
</evidence>
<dbReference type="KEGG" id="hcv:FTV88_0973"/>
<sequence>MAVVSNNRKHIRQVLDEAVRQMEYSGEVEVIEVTTELL</sequence>
<dbReference type="AlphaFoldDB" id="A0A5Q2N3H6"/>
<name>A0A5Q2N3H6_9FIRM</name>
<organism evidence="1 2">
    <name type="scientific">Heliorestis convoluta</name>
    <dbReference type="NCBI Taxonomy" id="356322"/>
    <lineage>
        <taxon>Bacteria</taxon>
        <taxon>Bacillati</taxon>
        <taxon>Bacillota</taxon>
        <taxon>Clostridia</taxon>
        <taxon>Eubacteriales</taxon>
        <taxon>Heliobacteriaceae</taxon>
        <taxon>Heliorestis</taxon>
    </lineage>
</organism>
<proteinExistence type="predicted"/>
<gene>
    <name evidence="1" type="ORF">FTV88_0973</name>
</gene>
<dbReference type="Proteomes" id="UP000366051">
    <property type="component" value="Chromosome"/>
</dbReference>
<accession>A0A5Q2N3H6</accession>
<dbReference type="EMBL" id="CP045875">
    <property type="protein sequence ID" value="QGG47125.1"/>
    <property type="molecule type" value="Genomic_DNA"/>
</dbReference>
<reference evidence="2" key="1">
    <citation type="submission" date="2019-11" db="EMBL/GenBank/DDBJ databases">
        <title>Genome sequence of Heliorestis convoluta strain HH, an alkaliphilic and minimalistic phototrophic bacterium from a soda lake in Egypt.</title>
        <authorList>
            <person name="Dewey E.D."/>
            <person name="Stokes L.M."/>
            <person name="Burchell B.M."/>
            <person name="Shaffer K.N."/>
            <person name="Huntington A.M."/>
            <person name="Baker J.M."/>
            <person name="Nadendla S."/>
            <person name="Giglio M.G."/>
            <person name="Touchman J.W."/>
            <person name="Blankenship R.E."/>
            <person name="Madigan M.T."/>
            <person name="Sattley W.M."/>
        </authorList>
    </citation>
    <scope>NUCLEOTIDE SEQUENCE [LARGE SCALE GENOMIC DNA]</scope>
    <source>
        <strain evidence="2">HH</strain>
    </source>
</reference>
<dbReference type="InterPro" id="IPR036746">
    <property type="entry name" value="TT1725-like_sf"/>
</dbReference>
<dbReference type="Pfam" id="PF04456">
    <property type="entry name" value="DUF503"/>
    <property type="match status" value="1"/>
</dbReference>
<keyword evidence="2" id="KW-1185">Reference proteome</keyword>
<evidence type="ECO:0000313" key="1">
    <source>
        <dbReference type="EMBL" id="QGG47125.1"/>
    </source>
</evidence>